<organism evidence="1 2">
    <name type="scientific">Panagrolaimus sp. JU765</name>
    <dbReference type="NCBI Taxonomy" id="591449"/>
    <lineage>
        <taxon>Eukaryota</taxon>
        <taxon>Metazoa</taxon>
        <taxon>Ecdysozoa</taxon>
        <taxon>Nematoda</taxon>
        <taxon>Chromadorea</taxon>
        <taxon>Rhabditida</taxon>
        <taxon>Tylenchina</taxon>
        <taxon>Panagrolaimomorpha</taxon>
        <taxon>Panagrolaimoidea</taxon>
        <taxon>Panagrolaimidae</taxon>
        <taxon>Panagrolaimus</taxon>
    </lineage>
</organism>
<proteinExistence type="predicted"/>
<sequence length="141" mass="16459">MKLIINGIIFFVLLNYSFSFTPPPKVPYREIDLTKGFHKRIFLVKCDMYDQFNDALFLKLMEYGTNKIIKIWDLLDDPGMSIKIQSDSVLGGELTLEPNPQGAKEVKAYFQFKKFCKSGGTYNYGNIEFTIFNMYKEEYND</sequence>
<evidence type="ECO:0000313" key="1">
    <source>
        <dbReference type="Proteomes" id="UP000887576"/>
    </source>
</evidence>
<reference evidence="2" key="1">
    <citation type="submission" date="2022-11" db="UniProtKB">
        <authorList>
            <consortium name="WormBaseParasite"/>
        </authorList>
    </citation>
    <scope>IDENTIFICATION</scope>
</reference>
<dbReference type="WBParaSite" id="JU765_v2.g11270.t1">
    <property type="protein sequence ID" value="JU765_v2.g11270.t1"/>
    <property type="gene ID" value="JU765_v2.g11270"/>
</dbReference>
<name>A0AC34PYK2_9BILA</name>
<dbReference type="Proteomes" id="UP000887576">
    <property type="component" value="Unplaced"/>
</dbReference>
<accession>A0AC34PYK2</accession>
<protein>
    <submittedName>
        <fullName evidence="2">Uncharacterized protein</fullName>
    </submittedName>
</protein>
<evidence type="ECO:0000313" key="2">
    <source>
        <dbReference type="WBParaSite" id="JU765_v2.g11270.t1"/>
    </source>
</evidence>